<dbReference type="GO" id="GO:0030247">
    <property type="term" value="F:polysaccharide binding"/>
    <property type="evidence" value="ECO:0007669"/>
    <property type="project" value="TreeGrafter"/>
</dbReference>
<dbReference type="RefSeq" id="WP_066705139.1">
    <property type="nucleotide sequence ID" value="NZ_CP022196.1"/>
</dbReference>
<sequence>MLRIDSHQLGITQGSFVLFSDFQDGGAMWTGKGPRELRRVVEFDEAFMRPPLVQVSLSMLDIDHSTNHRVDISAEMVTEDGFVIVFRTWGDTKIARVRADWTAFGAVRHEDDWDL</sequence>
<dbReference type="GO" id="GO:0098609">
    <property type="term" value="P:cell-cell adhesion"/>
    <property type="evidence" value="ECO:0007669"/>
    <property type="project" value="TreeGrafter"/>
</dbReference>
<feature type="domain" description="H-type lectin" evidence="1">
    <location>
        <begin position="40"/>
        <end position="104"/>
    </location>
</feature>
<dbReference type="GO" id="GO:0009986">
    <property type="term" value="C:cell surface"/>
    <property type="evidence" value="ECO:0007669"/>
    <property type="project" value="TreeGrafter"/>
</dbReference>
<dbReference type="PANTHER" id="PTHR46938">
    <property type="entry name" value="DISCOIDIN-1 SUBUNIT A-RELATED-RELATED"/>
    <property type="match status" value="1"/>
</dbReference>
<keyword evidence="3" id="KW-1185">Reference proteome</keyword>
<protein>
    <recommendedName>
        <fullName evidence="1">H-type lectin domain-containing protein</fullName>
    </recommendedName>
</protein>
<gene>
    <name evidence="2" type="ORF">CEW89_09230</name>
</gene>
<dbReference type="GO" id="GO:0098636">
    <property type="term" value="C:protein complex involved in cell adhesion"/>
    <property type="evidence" value="ECO:0007669"/>
    <property type="project" value="TreeGrafter"/>
</dbReference>
<organism evidence="2 3">
    <name type="scientific">Celeribacter ethanolicus</name>
    <dbReference type="NCBI Taxonomy" id="1758178"/>
    <lineage>
        <taxon>Bacteria</taxon>
        <taxon>Pseudomonadati</taxon>
        <taxon>Pseudomonadota</taxon>
        <taxon>Alphaproteobacteria</taxon>
        <taxon>Rhodobacterales</taxon>
        <taxon>Roseobacteraceae</taxon>
        <taxon>Celeribacter</taxon>
    </lineage>
</organism>
<dbReference type="Proteomes" id="UP000217935">
    <property type="component" value="Chromosome"/>
</dbReference>
<dbReference type="GO" id="GO:0046871">
    <property type="term" value="F:N-acetylgalactosamine binding"/>
    <property type="evidence" value="ECO:0007669"/>
    <property type="project" value="TreeGrafter"/>
</dbReference>
<dbReference type="SUPFAM" id="SSF141086">
    <property type="entry name" value="Agglutinin HPA-like"/>
    <property type="match status" value="1"/>
</dbReference>
<dbReference type="GO" id="GO:0070492">
    <property type="term" value="F:oligosaccharide binding"/>
    <property type="evidence" value="ECO:0007669"/>
    <property type="project" value="TreeGrafter"/>
</dbReference>
<dbReference type="KEGG" id="ceh:CEW89_09230"/>
<evidence type="ECO:0000259" key="1">
    <source>
        <dbReference type="Pfam" id="PF09458"/>
    </source>
</evidence>
<evidence type="ECO:0000313" key="2">
    <source>
        <dbReference type="EMBL" id="ATG47732.1"/>
    </source>
</evidence>
<dbReference type="InterPro" id="IPR019019">
    <property type="entry name" value="H-type_lectin_domain"/>
</dbReference>
<reference evidence="2 3" key="1">
    <citation type="submission" date="2017-06" db="EMBL/GenBank/DDBJ databases">
        <title>Celeribacter sp. TSPH2 complete genome sequence.</title>
        <authorList>
            <person name="Woo J.-H."/>
            <person name="Kim H.-S."/>
        </authorList>
    </citation>
    <scope>NUCLEOTIDE SEQUENCE [LARGE SCALE GENOMIC DNA]</scope>
    <source>
        <strain evidence="2 3">TSPH2</strain>
    </source>
</reference>
<accession>A0A291GCG7</accession>
<dbReference type="AlphaFoldDB" id="A0A291GCG7"/>
<dbReference type="GO" id="GO:0045335">
    <property type="term" value="C:phagocytic vesicle"/>
    <property type="evidence" value="ECO:0007669"/>
    <property type="project" value="TreeGrafter"/>
</dbReference>
<dbReference type="Gene3D" id="2.60.40.2080">
    <property type="match status" value="1"/>
</dbReference>
<dbReference type="InterPro" id="IPR037221">
    <property type="entry name" value="H-type_lectin_dom_sf"/>
</dbReference>
<dbReference type="OrthoDB" id="7658568at2"/>
<dbReference type="Pfam" id="PF09458">
    <property type="entry name" value="H_lectin"/>
    <property type="match status" value="1"/>
</dbReference>
<dbReference type="STRING" id="1758178.GCA_001550095_00621"/>
<name>A0A291GCG7_9RHOB</name>
<proteinExistence type="predicted"/>
<dbReference type="InterPro" id="IPR052487">
    <property type="entry name" value="Galactose-binding_lectin"/>
</dbReference>
<evidence type="ECO:0000313" key="3">
    <source>
        <dbReference type="Proteomes" id="UP000217935"/>
    </source>
</evidence>
<dbReference type="EMBL" id="CP022196">
    <property type="protein sequence ID" value="ATG47732.1"/>
    <property type="molecule type" value="Genomic_DNA"/>
</dbReference>